<dbReference type="InterPro" id="IPR011899">
    <property type="entry name" value="Glutaredoxin_euk/vir"/>
</dbReference>
<evidence type="ECO:0000313" key="5">
    <source>
        <dbReference type="Proteomes" id="UP000594263"/>
    </source>
</evidence>
<dbReference type="NCBIfam" id="TIGR02180">
    <property type="entry name" value="GRX_euk"/>
    <property type="match status" value="1"/>
</dbReference>
<dbReference type="Gramene" id="Kaladp0012s0108.1.v1.1">
    <property type="protein sequence ID" value="Kaladp0012s0108.1.v1.1"/>
    <property type="gene ID" value="Kaladp0012s0108.v1.1"/>
</dbReference>
<evidence type="ECO:0000256" key="1">
    <source>
        <dbReference type="ARBA" id="ARBA00007190"/>
    </source>
</evidence>
<dbReference type="PANTHER" id="PTHR45694">
    <property type="entry name" value="GLUTAREDOXIN 2"/>
    <property type="match status" value="1"/>
</dbReference>
<dbReference type="GO" id="GO:0015038">
    <property type="term" value="F:glutathione disulfide oxidoreductase activity"/>
    <property type="evidence" value="ECO:0007669"/>
    <property type="project" value="TreeGrafter"/>
</dbReference>
<dbReference type="GO" id="GO:0005737">
    <property type="term" value="C:cytoplasm"/>
    <property type="evidence" value="ECO:0007669"/>
    <property type="project" value="TreeGrafter"/>
</dbReference>
<dbReference type="FunFam" id="3.40.30.10:FF:000217">
    <property type="entry name" value="Glutaredoxin-C5 chloroplastic"/>
    <property type="match status" value="1"/>
</dbReference>
<evidence type="ECO:0000313" key="4">
    <source>
        <dbReference type="EnsemblPlants" id="Kaladp0012s0108.1.v1.1"/>
    </source>
</evidence>
<dbReference type="Proteomes" id="UP000594263">
    <property type="component" value="Unplaced"/>
</dbReference>
<dbReference type="GO" id="GO:0034599">
    <property type="term" value="P:cellular response to oxidative stress"/>
    <property type="evidence" value="ECO:0007669"/>
    <property type="project" value="TreeGrafter"/>
</dbReference>
<sequence>MASAANLTGLTSLARTSSRTIIVRRSSAVASLNAASIDLSKPRAKLTHSSTSSSLRAVRSGTRRVPIRCLSDSGPSFGSRLEDSVKKTVADNPVVVYSKTWCSYSSEVKSLFNRLGVQPLVIELDELGAQGPQIQKVLERITGQHTVPNVFIGGKHIGGCTDTVKLYHKGELQSLLSEATNKKTDAQS</sequence>
<organism evidence="4 5">
    <name type="scientific">Kalanchoe fedtschenkoi</name>
    <name type="common">Lavender scallops</name>
    <name type="synonym">South American air plant</name>
    <dbReference type="NCBI Taxonomy" id="63787"/>
    <lineage>
        <taxon>Eukaryota</taxon>
        <taxon>Viridiplantae</taxon>
        <taxon>Streptophyta</taxon>
        <taxon>Embryophyta</taxon>
        <taxon>Tracheophyta</taxon>
        <taxon>Spermatophyta</taxon>
        <taxon>Magnoliopsida</taxon>
        <taxon>eudicotyledons</taxon>
        <taxon>Gunneridae</taxon>
        <taxon>Pentapetalae</taxon>
        <taxon>Saxifragales</taxon>
        <taxon>Crassulaceae</taxon>
        <taxon>Kalanchoe</taxon>
    </lineage>
</organism>
<dbReference type="PROSITE" id="PS51354">
    <property type="entry name" value="GLUTAREDOXIN_2"/>
    <property type="match status" value="1"/>
</dbReference>
<comment type="similarity">
    <text evidence="1">Belongs to the glutaredoxin family. CPYC subfamily.</text>
</comment>
<dbReference type="PRINTS" id="PR00160">
    <property type="entry name" value="GLUTAREDOXIN"/>
</dbReference>
<dbReference type="Gene3D" id="3.40.30.10">
    <property type="entry name" value="Glutaredoxin"/>
    <property type="match status" value="1"/>
</dbReference>
<dbReference type="InterPro" id="IPR014025">
    <property type="entry name" value="Glutaredoxin_subgr"/>
</dbReference>
<reference evidence="4" key="1">
    <citation type="submission" date="2021-01" db="UniProtKB">
        <authorList>
            <consortium name="EnsemblPlants"/>
        </authorList>
    </citation>
    <scope>IDENTIFICATION</scope>
</reference>
<dbReference type="InterPro" id="IPR036249">
    <property type="entry name" value="Thioredoxin-like_sf"/>
</dbReference>
<dbReference type="EnsemblPlants" id="Kaladp0012s0108.1.v1.1">
    <property type="protein sequence ID" value="Kaladp0012s0108.1.v1.1"/>
    <property type="gene ID" value="Kaladp0012s0108.v1.1"/>
</dbReference>
<dbReference type="InterPro" id="IPR002109">
    <property type="entry name" value="Glutaredoxin"/>
</dbReference>
<keyword evidence="2" id="KW-0676">Redox-active center</keyword>
<dbReference type="CDD" id="cd03419">
    <property type="entry name" value="GRX_GRXh_1_2_like"/>
    <property type="match status" value="1"/>
</dbReference>
<evidence type="ECO:0000256" key="2">
    <source>
        <dbReference type="ARBA" id="ARBA00023284"/>
    </source>
</evidence>
<dbReference type="SUPFAM" id="SSF52833">
    <property type="entry name" value="Thioredoxin-like"/>
    <property type="match status" value="1"/>
</dbReference>
<evidence type="ECO:0000259" key="3">
    <source>
        <dbReference type="Pfam" id="PF00462"/>
    </source>
</evidence>
<dbReference type="PANTHER" id="PTHR45694:SF18">
    <property type="entry name" value="GLUTAREDOXIN-1-RELATED"/>
    <property type="match status" value="1"/>
</dbReference>
<name>A0A7N0ZQJ7_KALFE</name>
<protein>
    <recommendedName>
        <fullName evidence="3">Glutaredoxin domain-containing protein</fullName>
    </recommendedName>
</protein>
<proteinExistence type="inferred from homology"/>
<feature type="domain" description="Glutaredoxin" evidence="3">
    <location>
        <begin position="94"/>
        <end position="157"/>
    </location>
</feature>
<dbReference type="Pfam" id="PF00462">
    <property type="entry name" value="Glutaredoxin"/>
    <property type="match status" value="1"/>
</dbReference>
<dbReference type="AlphaFoldDB" id="A0A7N0ZQJ7"/>
<keyword evidence="5" id="KW-1185">Reference proteome</keyword>
<accession>A0A7N0ZQJ7</accession>